<dbReference type="PANTHER" id="PTHR12322">
    <property type="entry name" value="DOUBLESEX AND MAB-3 RELATED TRANSCRIPTION FACTOR DMRT"/>
    <property type="match status" value="1"/>
</dbReference>
<keyword evidence="8" id="KW-1185">Reference proteome</keyword>
<comment type="subcellular location">
    <subcellularLocation>
        <location evidence="5">Nucleus</location>
    </subcellularLocation>
</comment>
<evidence type="ECO:0000259" key="6">
    <source>
        <dbReference type="PROSITE" id="PS50809"/>
    </source>
</evidence>
<gene>
    <name evidence="7" type="ORF">TELCIR_15173</name>
</gene>
<evidence type="ECO:0000313" key="7">
    <source>
        <dbReference type="EMBL" id="PIO63237.1"/>
    </source>
</evidence>
<dbReference type="InterPro" id="IPR026607">
    <property type="entry name" value="DMRT"/>
</dbReference>
<dbReference type="PROSITE" id="PS50809">
    <property type="entry name" value="DM_2"/>
    <property type="match status" value="1"/>
</dbReference>
<keyword evidence="1 5" id="KW-0479">Metal-binding</keyword>
<feature type="domain" description="DM" evidence="6">
    <location>
        <begin position="54"/>
        <end position="96"/>
    </location>
</feature>
<dbReference type="GO" id="GO:0046872">
    <property type="term" value="F:metal ion binding"/>
    <property type="evidence" value="ECO:0007669"/>
    <property type="project" value="UniProtKB-KW"/>
</dbReference>
<evidence type="ECO:0000256" key="3">
    <source>
        <dbReference type="ARBA" id="ARBA00023125"/>
    </source>
</evidence>
<sequence length="96" mass="10695">MKLEEVDPFLVGKSPWGGERRETATRTKTAGDVRRVGRGHVVGGTGRGERVPNCQKCGQHGQKSRLKGHKRLCPFKDCLCAKGSQTRLKQFRAFET</sequence>
<dbReference type="OrthoDB" id="6162476at2759"/>
<accession>A0A2G9TZ80</accession>
<keyword evidence="2 5" id="KW-0862">Zinc</keyword>
<dbReference type="GO" id="GO:0007548">
    <property type="term" value="P:sex differentiation"/>
    <property type="evidence" value="ECO:0007669"/>
    <property type="project" value="TreeGrafter"/>
</dbReference>
<dbReference type="InterPro" id="IPR036407">
    <property type="entry name" value="DM_DNA-bd_sf"/>
</dbReference>
<evidence type="ECO:0000256" key="5">
    <source>
        <dbReference type="PROSITE-ProRule" id="PRU00070"/>
    </source>
</evidence>
<feature type="DNA-binding region" description="DM" evidence="5">
    <location>
        <begin position="54"/>
        <end position="96"/>
    </location>
</feature>
<dbReference type="SUPFAM" id="SSF82927">
    <property type="entry name" value="Cysteine-rich DNA binding domain, (DM domain)"/>
    <property type="match status" value="1"/>
</dbReference>
<dbReference type="GO" id="GO:0000978">
    <property type="term" value="F:RNA polymerase II cis-regulatory region sequence-specific DNA binding"/>
    <property type="evidence" value="ECO:0007669"/>
    <property type="project" value="TreeGrafter"/>
</dbReference>
<evidence type="ECO:0000313" key="8">
    <source>
        <dbReference type="Proteomes" id="UP000230423"/>
    </source>
</evidence>
<keyword evidence="4 5" id="KW-0539">Nucleus</keyword>
<protein>
    <submittedName>
        <fullName evidence="7">DM DNA binding domain protein</fullName>
    </submittedName>
</protein>
<reference evidence="7 8" key="1">
    <citation type="submission" date="2015-09" db="EMBL/GenBank/DDBJ databases">
        <title>Draft genome of the parasitic nematode Teladorsagia circumcincta isolate WARC Sus (inbred).</title>
        <authorList>
            <person name="Mitreva M."/>
        </authorList>
    </citation>
    <scope>NUCLEOTIDE SEQUENCE [LARGE SCALE GENOMIC DNA]</scope>
    <source>
        <strain evidence="7 8">S</strain>
    </source>
</reference>
<organism evidence="7 8">
    <name type="scientific">Teladorsagia circumcincta</name>
    <name type="common">Brown stomach worm</name>
    <name type="synonym">Ostertagia circumcincta</name>
    <dbReference type="NCBI Taxonomy" id="45464"/>
    <lineage>
        <taxon>Eukaryota</taxon>
        <taxon>Metazoa</taxon>
        <taxon>Ecdysozoa</taxon>
        <taxon>Nematoda</taxon>
        <taxon>Chromadorea</taxon>
        <taxon>Rhabditida</taxon>
        <taxon>Rhabditina</taxon>
        <taxon>Rhabditomorpha</taxon>
        <taxon>Strongyloidea</taxon>
        <taxon>Trichostrongylidae</taxon>
        <taxon>Teladorsagia</taxon>
    </lineage>
</organism>
<dbReference type="Gene3D" id="4.10.1040.10">
    <property type="entry name" value="DM DNA-binding domain"/>
    <property type="match status" value="1"/>
</dbReference>
<dbReference type="PANTHER" id="PTHR12322:SF110">
    <property type="entry name" value="DOUBLESEX- AND MAB-3-RELATED TRANSCRIPTION FACTOR DMD-10"/>
    <property type="match status" value="1"/>
</dbReference>
<dbReference type="GO" id="GO:0005634">
    <property type="term" value="C:nucleus"/>
    <property type="evidence" value="ECO:0007669"/>
    <property type="project" value="UniProtKB-SubCell"/>
</dbReference>
<evidence type="ECO:0000256" key="4">
    <source>
        <dbReference type="ARBA" id="ARBA00023242"/>
    </source>
</evidence>
<dbReference type="Proteomes" id="UP000230423">
    <property type="component" value="Unassembled WGS sequence"/>
</dbReference>
<dbReference type="AlphaFoldDB" id="A0A2G9TZ80"/>
<dbReference type="SMART" id="SM00301">
    <property type="entry name" value="DM"/>
    <property type="match status" value="1"/>
</dbReference>
<dbReference type="InterPro" id="IPR001275">
    <property type="entry name" value="DM_DNA-bd"/>
</dbReference>
<evidence type="ECO:0000256" key="2">
    <source>
        <dbReference type="ARBA" id="ARBA00022833"/>
    </source>
</evidence>
<name>A0A2G9TZ80_TELCI</name>
<dbReference type="EMBL" id="KZ351135">
    <property type="protein sequence ID" value="PIO63237.1"/>
    <property type="molecule type" value="Genomic_DNA"/>
</dbReference>
<evidence type="ECO:0000256" key="1">
    <source>
        <dbReference type="ARBA" id="ARBA00022723"/>
    </source>
</evidence>
<proteinExistence type="predicted"/>
<keyword evidence="3 5" id="KW-0238">DNA-binding</keyword>
<dbReference type="Pfam" id="PF00751">
    <property type="entry name" value="DM"/>
    <property type="match status" value="1"/>
</dbReference>
<dbReference type="GO" id="GO:0000981">
    <property type="term" value="F:DNA-binding transcription factor activity, RNA polymerase II-specific"/>
    <property type="evidence" value="ECO:0007669"/>
    <property type="project" value="TreeGrafter"/>
</dbReference>